<gene>
    <name evidence="1" type="ORF">KME25_00390</name>
</gene>
<reference evidence="1" key="1">
    <citation type="submission" date="2021-05" db="EMBL/GenBank/DDBJ databases">
        <authorList>
            <person name="Pietrasiak N."/>
            <person name="Ward R."/>
            <person name="Stajich J.E."/>
            <person name="Kurbessoian T."/>
        </authorList>
    </citation>
    <scope>NUCLEOTIDE SEQUENCE</scope>
    <source>
        <strain evidence="1">CPER-KK1</strain>
    </source>
</reference>
<reference evidence="1" key="2">
    <citation type="journal article" date="2022" name="Microbiol. Resour. Announc.">
        <title>Metagenome Sequencing to Explore Phylogenomics of Terrestrial Cyanobacteria.</title>
        <authorList>
            <person name="Ward R.D."/>
            <person name="Stajich J.E."/>
            <person name="Johansen J.R."/>
            <person name="Huntemann M."/>
            <person name="Clum A."/>
            <person name="Foster B."/>
            <person name="Foster B."/>
            <person name="Roux S."/>
            <person name="Palaniappan K."/>
            <person name="Varghese N."/>
            <person name="Mukherjee S."/>
            <person name="Reddy T.B.K."/>
            <person name="Daum C."/>
            <person name="Copeland A."/>
            <person name="Chen I.A."/>
            <person name="Ivanova N.N."/>
            <person name="Kyrpides N.C."/>
            <person name="Shapiro N."/>
            <person name="Eloe-Fadrosh E.A."/>
            <person name="Pietrasiak N."/>
        </authorList>
    </citation>
    <scope>NUCLEOTIDE SEQUENCE</scope>
    <source>
        <strain evidence="1">CPER-KK1</strain>
    </source>
</reference>
<organism evidence="1 2">
    <name type="scientific">Symplocastrum torsivum CPER-KK1</name>
    <dbReference type="NCBI Taxonomy" id="450513"/>
    <lineage>
        <taxon>Bacteria</taxon>
        <taxon>Bacillati</taxon>
        <taxon>Cyanobacteriota</taxon>
        <taxon>Cyanophyceae</taxon>
        <taxon>Oscillatoriophycideae</taxon>
        <taxon>Oscillatoriales</taxon>
        <taxon>Microcoleaceae</taxon>
        <taxon>Symplocastrum</taxon>
    </lineage>
</organism>
<sequence length="124" mass="14312">MTPASNEQLGIIRTERGLSIAGTRITLYDVMDYVTAEYPPKFIRGMLNLTDEQVNAALFYIEANRAEVEAEYQTVLKEAEEIRQYWEERNREHFARIAAMPPKPGREALWAKLQAQKARHESKA</sequence>
<dbReference type="SUPFAM" id="SSF46689">
    <property type="entry name" value="Homeodomain-like"/>
    <property type="match status" value="1"/>
</dbReference>
<comment type="caution">
    <text evidence="1">The sequence shown here is derived from an EMBL/GenBank/DDBJ whole genome shotgun (WGS) entry which is preliminary data.</text>
</comment>
<dbReference type="InterPro" id="IPR009057">
    <property type="entry name" value="Homeodomain-like_sf"/>
</dbReference>
<evidence type="ECO:0000313" key="1">
    <source>
        <dbReference type="EMBL" id="MBW4542898.1"/>
    </source>
</evidence>
<dbReference type="EMBL" id="JAHHIF010000001">
    <property type="protein sequence ID" value="MBW4542898.1"/>
    <property type="molecule type" value="Genomic_DNA"/>
</dbReference>
<dbReference type="Gene3D" id="1.10.10.10">
    <property type="entry name" value="Winged helix-like DNA-binding domain superfamily/Winged helix DNA-binding domain"/>
    <property type="match status" value="1"/>
</dbReference>
<dbReference type="Pfam" id="PF04255">
    <property type="entry name" value="DUF433"/>
    <property type="match status" value="1"/>
</dbReference>
<dbReference type="InterPro" id="IPR036388">
    <property type="entry name" value="WH-like_DNA-bd_sf"/>
</dbReference>
<dbReference type="AlphaFoldDB" id="A0A951PFZ4"/>
<name>A0A951PFZ4_9CYAN</name>
<protein>
    <submittedName>
        <fullName evidence="1">DUF433 domain-containing protein</fullName>
    </submittedName>
</protein>
<dbReference type="InterPro" id="IPR007367">
    <property type="entry name" value="DUF433"/>
</dbReference>
<accession>A0A951PFZ4</accession>
<evidence type="ECO:0000313" key="2">
    <source>
        <dbReference type="Proteomes" id="UP000753908"/>
    </source>
</evidence>
<proteinExistence type="predicted"/>
<dbReference type="Proteomes" id="UP000753908">
    <property type="component" value="Unassembled WGS sequence"/>
</dbReference>